<feature type="site" description="Could be important to modulate the pK values of the two catalytic cysteine residues" evidence="8">
    <location>
        <position position="162"/>
    </location>
</feature>
<dbReference type="InterPro" id="IPR001653">
    <property type="entry name" value="DAP_epimerase_DapF"/>
</dbReference>
<dbReference type="SUPFAM" id="SSF54506">
    <property type="entry name" value="Diaminopimelate epimerase-like"/>
    <property type="match status" value="1"/>
</dbReference>
<feature type="active site" description="Proton acceptor" evidence="8">
    <location>
        <position position="220"/>
    </location>
</feature>
<evidence type="ECO:0000256" key="9">
    <source>
        <dbReference type="PROSITE-ProRule" id="PRU10125"/>
    </source>
</evidence>
<feature type="binding site" evidence="8">
    <location>
        <position position="160"/>
    </location>
    <ligand>
        <name>substrate</name>
    </ligand>
</feature>
<dbReference type="PROSITE" id="PS01326">
    <property type="entry name" value="DAP_EPIMERASE"/>
    <property type="match status" value="1"/>
</dbReference>
<keyword evidence="4 8" id="KW-0028">Amino-acid biosynthesis</keyword>
<evidence type="ECO:0000256" key="5">
    <source>
        <dbReference type="ARBA" id="ARBA00023154"/>
    </source>
</evidence>
<accession>A0A1M7JKA2</accession>
<dbReference type="OrthoDB" id="9805408at2"/>
<evidence type="ECO:0000313" key="10">
    <source>
        <dbReference type="EMBL" id="SHM53539.1"/>
    </source>
</evidence>
<keyword evidence="6 8" id="KW-0413">Isomerase</keyword>
<evidence type="ECO:0000256" key="7">
    <source>
        <dbReference type="ARBA" id="ARBA00051712"/>
    </source>
</evidence>
<feature type="binding site" evidence="8">
    <location>
        <position position="62"/>
    </location>
    <ligand>
        <name>substrate</name>
    </ligand>
</feature>
<comment type="pathway">
    <text evidence="1 8">Amino-acid biosynthesis; L-lysine biosynthesis via DAP pathway; DL-2,6-diaminopimelate from LL-2,6-diaminopimelate: step 1/1.</text>
</comment>
<evidence type="ECO:0000256" key="3">
    <source>
        <dbReference type="ARBA" id="ARBA00013080"/>
    </source>
</evidence>
<dbReference type="PANTHER" id="PTHR31689">
    <property type="entry name" value="DIAMINOPIMELATE EPIMERASE, CHLOROPLASTIC"/>
    <property type="match status" value="1"/>
</dbReference>
<protein>
    <recommendedName>
        <fullName evidence="3 8">Diaminopimelate epimerase</fullName>
        <shortName evidence="8">DAP epimerase</shortName>
        <ecNumber evidence="3 8">5.1.1.7</ecNumber>
    </recommendedName>
    <alternativeName>
        <fullName evidence="8">PLP-independent amino acid racemase</fullName>
    </alternativeName>
</protein>
<dbReference type="NCBIfam" id="TIGR00652">
    <property type="entry name" value="DapF"/>
    <property type="match status" value="1"/>
</dbReference>
<comment type="function">
    <text evidence="8">Catalyzes the stereoinversion of LL-2,6-diaminopimelate (L,L-DAP) to meso-diaminopimelate (meso-DAP), a precursor of L-lysine and an essential component of the bacterial peptidoglycan.</text>
</comment>
<proteinExistence type="inferred from homology"/>
<dbReference type="Proteomes" id="UP000184394">
    <property type="component" value="Unassembled WGS sequence"/>
</dbReference>
<dbReference type="InterPro" id="IPR018510">
    <property type="entry name" value="DAP_epimerase_AS"/>
</dbReference>
<dbReference type="GO" id="GO:0005829">
    <property type="term" value="C:cytosol"/>
    <property type="evidence" value="ECO:0007669"/>
    <property type="project" value="TreeGrafter"/>
</dbReference>
<dbReference type="UniPathway" id="UPA00034">
    <property type="reaction ID" value="UER00025"/>
</dbReference>
<dbReference type="Pfam" id="PF01678">
    <property type="entry name" value="DAP_epimerase"/>
    <property type="match status" value="2"/>
</dbReference>
<feature type="site" description="Could be important to modulate the pK values of the two catalytic cysteine residues" evidence="8">
    <location>
        <position position="211"/>
    </location>
</feature>
<feature type="binding site" evidence="8">
    <location>
        <position position="193"/>
    </location>
    <ligand>
        <name>substrate</name>
    </ligand>
</feature>
<reference evidence="10 11" key="1">
    <citation type="submission" date="2016-11" db="EMBL/GenBank/DDBJ databases">
        <authorList>
            <person name="Jaros S."/>
            <person name="Januszkiewicz K."/>
            <person name="Wedrychowicz H."/>
        </authorList>
    </citation>
    <scope>NUCLEOTIDE SEQUENCE [LARGE SCALE GENOMIC DNA]</scope>
    <source>
        <strain evidence="10 11">Y1</strain>
    </source>
</reference>
<name>A0A1M7JKA2_RUMFL</name>
<dbReference type="GO" id="GO:0008837">
    <property type="term" value="F:diaminopimelate epimerase activity"/>
    <property type="evidence" value="ECO:0007669"/>
    <property type="project" value="UniProtKB-UniRule"/>
</dbReference>
<comment type="catalytic activity">
    <reaction evidence="7 8">
        <text>(2S,6S)-2,6-diaminopimelate = meso-2,6-diaminopimelate</text>
        <dbReference type="Rhea" id="RHEA:15393"/>
        <dbReference type="ChEBI" id="CHEBI:57609"/>
        <dbReference type="ChEBI" id="CHEBI:57791"/>
        <dbReference type="EC" id="5.1.1.7"/>
    </reaction>
</comment>
<comment type="caution">
    <text evidence="8">Lacks conserved residue(s) required for the propagation of feature annotation.</text>
</comment>
<dbReference type="GO" id="GO:0009089">
    <property type="term" value="P:lysine biosynthetic process via diaminopimelate"/>
    <property type="evidence" value="ECO:0007669"/>
    <property type="project" value="UniProtKB-UniRule"/>
</dbReference>
<feature type="binding site" evidence="8">
    <location>
        <position position="11"/>
    </location>
    <ligand>
        <name>substrate</name>
    </ligand>
</feature>
<comment type="similarity">
    <text evidence="2 8">Belongs to the diaminopimelate epimerase family.</text>
</comment>
<feature type="binding site" evidence="8">
    <location>
        <begin position="72"/>
        <end position="73"/>
    </location>
    <ligand>
        <name>substrate</name>
    </ligand>
</feature>
<feature type="binding site" evidence="8">
    <location>
        <begin position="221"/>
        <end position="222"/>
    </location>
    <ligand>
        <name>substrate</name>
    </ligand>
</feature>
<evidence type="ECO:0000256" key="1">
    <source>
        <dbReference type="ARBA" id="ARBA00005196"/>
    </source>
</evidence>
<dbReference type="HAMAP" id="MF_00197">
    <property type="entry name" value="DAP_epimerase"/>
    <property type="match status" value="1"/>
</dbReference>
<dbReference type="RefSeq" id="WP_072950465.1">
    <property type="nucleotide sequence ID" value="NZ_FRCT01000006.1"/>
</dbReference>
<dbReference type="AlphaFoldDB" id="A0A1M7JKA2"/>
<evidence type="ECO:0000256" key="8">
    <source>
        <dbReference type="HAMAP-Rule" id="MF_00197"/>
    </source>
</evidence>
<keyword evidence="8" id="KW-0963">Cytoplasm</keyword>
<organism evidence="10 11">
    <name type="scientific">Ruminococcus flavefaciens</name>
    <dbReference type="NCBI Taxonomy" id="1265"/>
    <lineage>
        <taxon>Bacteria</taxon>
        <taxon>Bacillati</taxon>
        <taxon>Bacillota</taxon>
        <taxon>Clostridia</taxon>
        <taxon>Eubacteriales</taxon>
        <taxon>Oscillospiraceae</taxon>
        <taxon>Ruminococcus</taxon>
    </lineage>
</organism>
<dbReference type="Gene3D" id="3.10.310.10">
    <property type="entry name" value="Diaminopimelate Epimerase, Chain A, domain 1"/>
    <property type="match status" value="2"/>
</dbReference>
<evidence type="ECO:0000256" key="6">
    <source>
        <dbReference type="ARBA" id="ARBA00023235"/>
    </source>
</evidence>
<evidence type="ECO:0000256" key="2">
    <source>
        <dbReference type="ARBA" id="ARBA00010219"/>
    </source>
</evidence>
<feature type="binding site" evidence="8">
    <location>
        <begin position="211"/>
        <end position="212"/>
    </location>
    <ligand>
        <name>substrate</name>
    </ligand>
</feature>
<dbReference type="EMBL" id="FRCT01000006">
    <property type="protein sequence ID" value="SHM53539.1"/>
    <property type="molecule type" value="Genomic_DNA"/>
</dbReference>
<dbReference type="PANTHER" id="PTHR31689:SF0">
    <property type="entry name" value="DIAMINOPIMELATE EPIMERASE"/>
    <property type="match status" value="1"/>
</dbReference>
<keyword evidence="5 8" id="KW-0457">Lysine biosynthesis</keyword>
<evidence type="ECO:0000313" key="11">
    <source>
        <dbReference type="Proteomes" id="UP000184394"/>
    </source>
</evidence>
<evidence type="ECO:0000256" key="4">
    <source>
        <dbReference type="ARBA" id="ARBA00022605"/>
    </source>
</evidence>
<feature type="active site" evidence="9">
    <location>
        <position position="71"/>
    </location>
</feature>
<feature type="active site" description="Proton donor" evidence="8">
    <location>
        <position position="71"/>
    </location>
</feature>
<comment type="subunit">
    <text evidence="8">Homodimer.</text>
</comment>
<dbReference type="EC" id="5.1.1.7" evidence="3 8"/>
<gene>
    <name evidence="8" type="primary">dapF</name>
    <name evidence="10" type="ORF">SAMN04487860_10666</name>
</gene>
<sequence>MRFSKMHGIGNDYIYVNCFEETVNEPEKVSAVLSDRHKGVGGDGLVLIMPSDIADFRMRIFNADGSEAMMCGNATRCIGKYVYDMGLTDKTDITLETNSGIKYLKLYLKGDKVELVTVDMGKAILVPKDIPVNSDLDRFVSQPVEVCGKTWDITCVSMGNPHAVIFTEGVAELDLEKIGPCFENHELFPNRVNTEFAEVIDDHTLNMRVWERGSGETFACGTGTCATVVAAVLNGICKQDEEILVHLRGGDLRITYKSNGTVLMTGPAEYVFEGNVSDEFINKAKENVVCRS</sequence>
<comment type="subcellular location">
    <subcellularLocation>
        <location evidence="8">Cytoplasm</location>
    </subcellularLocation>
</comment>